<comment type="cofactor">
    <cofactor evidence="2 7">
        <name>NAD(+)</name>
        <dbReference type="ChEBI" id="CHEBI:57540"/>
    </cofactor>
</comment>
<proteinExistence type="inferred from homology"/>
<dbReference type="PANTHER" id="PTHR43000">
    <property type="entry name" value="DTDP-D-GLUCOSE 4,6-DEHYDRATASE-RELATED"/>
    <property type="match status" value="1"/>
</dbReference>
<organism evidence="9 10">
    <name type="scientific">Brevundimonas vancanneytii</name>
    <dbReference type="NCBI Taxonomy" id="1325724"/>
    <lineage>
        <taxon>Bacteria</taxon>
        <taxon>Pseudomonadati</taxon>
        <taxon>Pseudomonadota</taxon>
        <taxon>Alphaproteobacteria</taxon>
        <taxon>Caulobacterales</taxon>
        <taxon>Caulobacteraceae</taxon>
        <taxon>Brevundimonas</taxon>
    </lineage>
</organism>
<dbReference type="GO" id="GO:0008460">
    <property type="term" value="F:dTDP-glucose 4,6-dehydratase activity"/>
    <property type="evidence" value="ECO:0007669"/>
    <property type="project" value="UniProtKB-EC"/>
</dbReference>
<keyword evidence="10" id="KW-1185">Reference proteome</keyword>
<dbReference type="Pfam" id="PF16363">
    <property type="entry name" value="GDP_Man_Dehyd"/>
    <property type="match status" value="1"/>
</dbReference>
<dbReference type="AlphaFoldDB" id="A0A4P1KDT5"/>
<name>A0A4P1KDT5_9CAUL</name>
<evidence type="ECO:0000256" key="7">
    <source>
        <dbReference type="RuleBase" id="RU004473"/>
    </source>
</evidence>
<sequence>MRTLLTGGAGFIGSALVRELLARGDEVLVVDKLTYAGVEASLDEVAAHPGFRFLKADICDAPAMAGAFSDFQPDRVAHLAAETHVDRSIDGPAVFIQTNVVGTQVLLDQALVHWRGLSGAARDGFRFLHVSTDEVFGSLDAEGRFDETTPYDPRSPYSASKAASDHLVRAWGQTYGLPVLISNCSNNYGPRQFPEKLIPTLILRALSGRSLPIYGDGLNVRDWLFVEDHARALALMLQEAEPGRTYCVGGDAERTNLQIAELVCGALDRLRPREDAEPHRSAIRLVEDRPGHDRRYAVDASAIRRDLAWSPQGAMEDGVAQTVAWYLQNEEWWTPLAGSSLERRGLSGP</sequence>
<dbReference type="Gene3D" id="3.40.50.720">
    <property type="entry name" value="NAD(P)-binding Rossmann-like Domain"/>
    <property type="match status" value="1"/>
</dbReference>
<gene>
    <name evidence="9" type="primary">rffG_1</name>
    <name evidence="9" type="ORF">NCTC9239_02805</name>
</gene>
<protein>
    <recommendedName>
        <fullName evidence="4 7">dTDP-glucose 4,6-dehydratase</fullName>
        <ecNumber evidence="4 7">4.2.1.46</ecNumber>
    </recommendedName>
</protein>
<comment type="catalytic activity">
    <reaction evidence="1 7">
        <text>dTDP-alpha-D-glucose = dTDP-4-dehydro-6-deoxy-alpha-D-glucose + H2O</text>
        <dbReference type="Rhea" id="RHEA:17221"/>
        <dbReference type="ChEBI" id="CHEBI:15377"/>
        <dbReference type="ChEBI" id="CHEBI:57477"/>
        <dbReference type="ChEBI" id="CHEBI:57649"/>
        <dbReference type="EC" id="4.2.1.46"/>
    </reaction>
</comment>
<evidence type="ECO:0000256" key="1">
    <source>
        <dbReference type="ARBA" id="ARBA00001539"/>
    </source>
</evidence>
<reference evidence="9 10" key="1">
    <citation type="submission" date="2019-04" db="EMBL/GenBank/DDBJ databases">
        <authorList>
            <consortium name="Pathogen Informatics"/>
        </authorList>
    </citation>
    <scope>NUCLEOTIDE SEQUENCE [LARGE SCALE GENOMIC DNA]</scope>
    <source>
        <strain evidence="9 10">NCTC9239</strain>
    </source>
</reference>
<dbReference type="RefSeq" id="WP_138141978.1">
    <property type="nucleotide sequence ID" value="NZ_LR588407.1"/>
</dbReference>
<dbReference type="Gene3D" id="3.90.25.10">
    <property type="entry name" value="UDP-galactose 4-epimerase, domain 1"/>
    <property type="match status" value="1"/>
</dbReference>
<dbReference type="CDD" id="cd05246">
    <property type="entry name" value="dTDP_GD_SDR_e"/>
    <property type="match status" value="1"/>
</dbReference>
<dbReference type="KEGG" id="bvy:NCTC9239_02805"/>
<dbReference type="InterPro" id="IPR036291">
    <property type="entry name" value="NAD(P)-bd_dom_sf"/>
</dbReference>
<dbReference type="NCBIfam" id="TIGR01181">
    <property type="entry name" value="dTDP_gluc_dehyt"/>
    <property type="match status" value="1"/>
</dbReference>
<dbReference type="EC" id="4.2.1.46" evidence="4 7"/>
<keyword evidence="5" id="KW-0520">NAD</keyword>
<evidence type="ECO:0000259" key="8">
    <source>
        <dbReference type="Pfam" id="PF16363"/>
    </source>
</evidence>
<evidence type="ECO:0000256" key="5">
    <source>
        <dbReference type="ARBA" id="ARBA00023027"/>
    </source>
</evidence>
<dbReference type="Proteomes" id="UP000309952">
    <property type="component" value="Chromosome"/>
</dbReference>
<evidence type="ECO:0000256" key="6">
    <source>
        <dbReference type="ARBA" id="ARBA00023239"/>
    </source>
</evidence>
<evidence type="ECO:0000313" key="9">
    <source>
        <dbReference type="EMBL" id="VTO18532.1"/>
    </source>
</evidence>
<dbReference type="GO" id="GO:0009225">
    <property type="term" value="P:nucleotide-sugar metabolic process"/>
    <property type="evidence" value="ECO:0007669"/>
    <property type="project" value="InterPro"/>
</dbReference>
<feature type="domain" description="NAD(P)-binding" evidence="8">
    <location>
        <begin position="4"/>
        <end position="322"/>
    </location>
</feature>
<evidence type="ECO:0000256" key="4">
    <source>
        <dbReference type="ARBA" id="ARBA00011990"/>
    </source>
</evidence>
<dbReference type="SUPFAM" id="SSF51735">
    <property type="entry name" value="NAD(P)-binding Rossmann-fold domains"/>
    <property type="match status" value="1"/>
</dbReference>
<dbReference type="InterPro" id="IPR005888">
    <property type="entry name" value="dTDP_Gluc_deHydtase"/>
</dbReference>
<keyword evidence="6 7" id="KW-0456">Lyase</keyword>
<evidence type="ECO:0000256" key="2">
    <source>
        <dbReference type="ARBA" id="ARBA00001911"/>
    </source>
</evidence>
<dbReference type="EMBL" id="LR588407">
    <property type="protein sequence ID" value="VTO18532.1"/>
    <property type="molecule type" value="Genomic_DNA"/>
</dbReference>
<evidence type="ECO:0000256" key="3">
    <source>
        <dbReference type="ARBA" id="ARBA00008178"/>
    </source>
</evidence>
<evidence type="ECO:0000313" key="10">
    <source>
        <dbReference type="Proteomes" id="UP000309952"/>
    </source>
</evidence>
<accession>A0A4P1KDT5</accession>
<comment type="similarity">
    <text evidence="3 7">Belongs to the NAD(P)-dependent epimerase/dehydratase family. dTDP-glucose dehydratase subfamily.</text>
</comment>
<dbReference type="InterPro" id="IPR016040">
    <property type="entry name" value="NAD(P)-bd_dom"/>
</dbReference>